<dbReference type="PANTHER" id="PTHR43268">
    <property type="entry name" value="THIOSULFATE SULFURTRANSFERASE/RHODANESE-LIKE DOMAIN-CONTAINING PROTEIN 2"/>
    <property type="match status" value="1"/>
</dbReference>
<accession>A0A366WWD5</accession>
<gene>
    <name evidence="1" type="primary">trhO</name>
    <name evidence="3" type="ORF">DS909_11410</name>
</gene>
<feature type="domain" description="Rhodanese" evidence="2">
    <location>
        <begin position="121"/>
        <end position="215"/>
    </location>
</feature>
<dbReference type="Pfam" id="PF17773">
    <property type="entry name" value="UPF0176_N"/>
    <property type="match status" value="1"/>
</dbReference>
<dbReference type="InterPro" id="IPR020936">
    <property type="entry name" value="TrhO"/>
</dbReference>
<sequence>MFTIAALYHFTRFPDPAAIQPALLRLCQAQSVRGTLLLAKEGINGTIAGPRAGIDAVLAHIRALPGCADLDWKEATAKDAPFGKMKVRLKKEIVTMGQPDIDPKARVGNYVEPEEWNELIRSDDVVVIDTRNDYEVAIGTFEGAIDPETATFREFPAWWEDNKDRFHNKRVAMFCTGGIRCEKSTNFLLGQGVDDVYHLKGGILRYLEEMPADDSTWEGECFVFDNRVSVGHGLVEGPHELCHGCRRPILPADKERTEFEHGVSCHQCINESSEQDKMRFRERQKQIVLARARGEEHFRIS</sequence>
<dbReference type="AlphaFoldDB" id="A0A366WWD5"/>
<dbReference type="NCBIfam" id="NF001136">
    <property type="entry name" value="PRK00142.1-4"/>
    <property type="match status" value="1"/>
</dbReference>
<dbReference type="PROSITE" id="PS50206">
    <property type="entry name" value="RHODANESE_3"/>
    <property type="match status" value="1"/>
</dbReference>
<comment type="caution">
    <text evidence="3">The sequence shown here is derived from an EMBL/GenBank/DDBJ whole genome shotgun (WGS) entry which is preliminary data.</text>
</comment>
<dbReference type="EMBL" id="QOCE01000031">
    <property type="protein sequence ID" value="RBW54449.1"/>
    <property type="molecule type" value="Genomic_DNA"/>
</dbReference>
<evidence type="ECO:0000259" key="2">
    <source>
        <dbReference type="PROSITE" id="PS50206"/>
    </source>
</evidence>
<evidence type="ECO:0000313" key="4">
    <source>
        <dbReference type="Proteomes" id="UP000252706"/>
    </source>
</evidence>
<dbReference type="OrthoDB" id="9778326at2"/>
<keyword evidence="1" id="KW-0560">Oxidoreductase</keyword>
<dbReference type="RefSeq" id="WP_113823583.1">
    <property type="nucleotide sequence ID" value="NZ_QOCE01000031.1"/>
</dbReference>
<dbReference type="PANTHER" id="PTHR43268:SF3">
    <property type="entry name" value="RHODANESE-LIKE DOMAIN-CONTAINING PROTEIN 7-RELATED"/>
    <property type="match status" value="1"/>
</dbReference>
<protein>
    <recommendedName>
        <fullName evidence="1">tRNA uridine(34) hydroxylase</fullName>
        <ecNumber evidence="1">1.14.-.-</ecNumber>
    </recommendedName>
    <alternativeName>
        <fullName evidence="1">tRNA hydroxylation protein O</fullName>
    </alternativeName>
</protein>
<dbReference type="EC" id="1.14.-.-" evidence="1"/>
<comment type="similarity">
    <text evidence="1">Belongs to the TrhO family.</text>
</comment>
<dbReference type="HAMAP" id="MF_00469">
    <property type="entry name" value="TrhO"/>
    <property type="match status" value="1"/>
</dbReference>
<dbReference type="InterPro" id="IPR001763">
    <property type="entry name" value="Rhodanese-like_dom"/>
</dbReference>
<evidence type="ECO:0000256" key="1">
    <source>
        <dbReference type="HAMAP-Rule" id="MF_00469"/>
    </source>
</evidence>
<evidence type="ECO:0000313" key="3">
    <source>
        <dbReference type="EMBL" id="RBW54449.1"/>
    </source>
</evidence>
<keyword evidence="3" id="KW-0808">Transferase</keyword>
<dbReference type="SUPFAM" id="SSF52821">
    <property type="entry name" value="Rhodanese/Cell cycle control phosphatase"/>
    <property type="match status" value="1"/>
</dbReference>
<reference evidence="3 4" key="1">
    <citation type="submission" date="2018-07" db="EMBL/GenBank/DDBJ databases">
        <title>Modular assembly of carbohydrate-degrading microbial communities in the ocean.</title>
        <authorList>
            <person name="Enke T.N."/>
            <person name="Datta M.S."/>
            <person name="Schwartzman J.A."/>
            <person name="Cermak N."/>
            <person name="Schmitz D.A."/>
            <person name="Barrere J."/>
            <person name="Cordero O.X."/>
        </authorList>
    </citation>
    <scope>NUCLEOTIDE SEQUENCE [LARGE SCALE GENOMIC DNA]</scope>
    <source>
        <strain evidence="3 4">C3M10</strain>
    </source>
</reference>
<keyword evidence="1" id="KW-0819">tRNA processing</keyword>
<comment type="catalytic activity">
    <reaction evidence="1">
        <text>uridine(34) in tRNA + AH2 + O2 = 5-hydroxyuridine(34) in tRNA + A + H2O</text>
        <dbReference type="Rhea" id="RHEA:64224"/>
        <dbReference type="Rhea" id="RHEA-COMP:11727"/>
        <dbReference type="Rhea" id="RHEA-COMP:13381"/>
        <dbReference type="ChEBI" id="CHEBI:13193"/>
        <dbReference type="ChEBI" id="CHEBI:15377"/>
        <dbReference type="ChEBI" id="CHEBI:15379"/>
        <dbReference type="ChEBI" id="CHEBI:17499"/>
        <dbReference type="ChEBI" id="CHEBI:65315"/>
        <dbReference type="ChEBI" id="CHEBI:136877"/>
    </reaction>
</comment>
<proteinExistence type="inferred from homology"/>
<dbReference type="Proteomes" id="UP000252706">
    <property type="component" value="Unassembled WGS sequence"/>
</dbReference>
<dbReference type="GO" id="GO:0006400">
    <property type="term" value="P:tRNA modification"/>
    <property type="evidence" value="ECO:0007669"/>
    <property type="project" value="UniProtKB-UniRule"/>
</dbReference>
<dbReference type="STRING" id="1423144.Gal_00032"/>
<dbReference type="GO" id="GO:0016740">
    <property type="term" value="F:transferase activity"/>
    <property type="evidence" value="ECO:0007669"/>
    <property type="project" value="UniProtKB-KW"/>
</dbReference>
<name>A0A366WWD5_9RHOB</name>
<dbReference type="GO" id="GO:0016705">
    <property type="term" value="F:oxidoreductase activity, acting on paired donors, with incorporation or reduction of molecular oxygen"/>
    <property type="evidence" value="ECO:0007669"/>
    <property type="project" value="UniProtKB-UniRule"/>
</dbReference>
<dbReference type="InterPro" id="IPR040503">
    <property type="entry name" value="TRHO_N"/>
</dbReference>
<dbReference type="SMART" id="SM00450">
    <property type="entry name" value="RHOD"/>
    <property type="match status" value="1"/>
</dbReference>
<dbReference type="InterPro" id="IPR036873">
    <property type="entry name" value="Rhodanese-like_dom_sf"/>
</dbReference>
<organism evidence="3 4">
    <name type="scientific">Phaeobacter gallaeciensis</name>
    <dbReference type="NCBI Taxonomy" id="60890"/>
    <lineage>
        <taxon>Bacteria</taxon>
        <taxon>Pseudomonadati</taxon>
        <taxon>Pseudomonadota</taxon>
        <taxon>Alphaproteobacteria</taxon>
        <taxon>Rhodobacterales</taxon>
        <taxon>Roseobacteraceae</taxon>
        <taxon>Phaeobacter</taxon>
    </lineage>
</organism>
<dbReference type="CDD" id="cd01518">
    <property type="entry name" value="RHOD_YceA"/>
    <property type="match status" value="1"/>
</dbReference>
<comment type="function">
    <text evidence="1">Catalyzes oxygen-dependent 5-hydroxyuridine (ho5U) modification at position 34 in tRNAs.</text>
</comment>
<dbReference type="Pfam" id="PF00581">
    <property type="entry name" value="Rhodanese"/>
    <property type="match status" value="1"/>
</dbReference>
<dbReference type="Gene3D" id="3.30.70.100">
    <property type="match status" value="1"/>
</dbReference>
<dbReference type="Gene3D" id="3.40.250.10">
    <property type="entry name" value="Rhodanese-like domain"/>
    <property type="match status" value="1"/>
</dbReference>